<dbReference type="InterPro" id="IPR011961">
    <property type="entry name" value="RimM"/>
</dbReference>
<evidence type="ECO:0000256" key="4">
    <source>
        <dbReference type="ARBA" id="ARBA00023186"/>
    </source>
</evidence>
<dbReference type="Gene3D" id="2.30.30.240">
    <property type="entry name" value="PRC-barrel domain"/>
    <property type="match status" value="1"/>
</dbReference>
<evidence type="ECO:0000256" key="2">
    <source>
        <dbReference type="ARBA" id="ARBA00022517"/>
    </source>
</evidence>
<evidence type="ECO:0000313" key="8">
    <source>
        <dbReference type="EMBL" id="KFL35529.1"/>
    </source>
</evidence>
<dbReference type="PANTHER" id="PTHR33692:SF1">
    <property type="entry name" value="RIBOSOME MATURATION FACTOR RIMM"/>
    <property type="match status" value="1"/>
</dbReference>
<sequence length="168" mass="18658">MTPGRRILLGRVDGAFGVRGELKLFSWTDPRDALFRYQPWILRSGDSEREISGVLGRDTTKTVIARFPGVETREQADALAGTEIWVPRDRLPPPGPGEYYWADLEGLAVETTEGVGLGKVSHLFETGANDVMVVEGERKRLLPFVTGQVIVSVDFEAGRIVVDWDPDF</sequence>
<proteinExistence type="inferred from homology"/>
<evidence type="ECO:0000313" key="9">
    <source>
        <dbReference type="Proteomes" id="UP000029085"/>
    </source>
</evidence>
<comment type="subunit">
    <text evidence="5">Binds ribosomal protein uS19.</text>
</comment>
<dbReference type="RefSeq" id="WP_034226028.1">
    <property type="nucleotide sequence ID" value="NZ_AVCJ01000051.1"/>
</dbReference>
<dbReference type="PATRIC" id="fig|1121014.3.peg.2623"/>
<feature type="domain" description="Ribosome maturation factor RimM PRC barrel" evidence="7">
    <location>
        <begin position="101"/>
        <end position="166"/>
    </location>
</feature>
<dbReference type="GO" id="GO:0006364">
    <property type="term" value="P:rRNA processing"/>
    <property type="evidence" value="ECO:0007669"/>
    <property type="project" value="UniProtKB-UniRule"/>
</dbReference>
<dbReference type="OrthoDB" id="9783509at2"/>
<comment type="subcellular location">
    <subcellularLocation>
        <location evidence="5">Cytoplasm</location>
    </subcellularLocation>
</comment>
<evidence type="ECO:0000256" key="5">
    <source>
        <dbReference type="HAMAP-Rule" id="MF_00014"/>
    </source>
</evidence>
<gene>
    <name evidence="5" type="primary">rimM</name>
    <name evidence="8" type="ORF">N788_08625</name>
</gene>
<dbReference type="InterPro" id="IPR009000">
    <property type="entry name" value="Transl_B-barrel_sf"/>
</dbReference>
<keyword evidence="9" id="KW-1185">Reference proteome</keyword>
<organism evidence="8 9">
    <name type="scientific">Arenimonas donghaensis DSM 18148 = HO3-R19</name>
    <dbReference type="NCBI Taxonomy" id="1121014"/>
    <lineage>
        <taxon>Bacteria</taxon>
        <taxon>Pseudomonadati</taxon>
        <taxon>Pseudomonadota</taxon>
        <taxon>Gammaproteobacteria</taxon>
        <taxon>Lysobacterales</taxon>
        <taxon>Lysobacteraceae</taxon>
        <taxon>Arenimonas</taxon>
    </lineage>
</organism>
<dbReference type="GO" id="GO:0043022">
    <property type="term" value="F:ribosome binding"/>
    <property type="evidence" value="ECO:0007669"/>
    <property type="project" value="InterPro"/>
</dbReference>
<keyword evidence="2 5" id="KW-0690">Ribosome biogenesis</keyword>
<dbReference type="Pfam" id="PF01782">
    <property type="entry name" value="RimM"/>
    <property type="match status" value="1"/>
</dbReference>
<dbReference type="Pfam" id="PF24986">
    <property type="entry name" value="PRC_RimM"/>
    <property type="match status" value="1"/>
</dbReference>
<reference evidence="9" key="1">
    <citation type="submission" date="2013-08" db="EMBL/GenBank/DDBJ databases">
        <title>Genome sequencing of Arenimonas donghaensis.</title>
        <authorList>
            <person name="Chen F."/>
            <person name="Wang G."/>
        </authorList>
    </citation>
    <scope>NUCLEOTIDE SEQUENCE [LARGE SCALE GENOMIC DNA]</scope>
    <source>
        <strain evidence="9">HO3-R19</strain>
    </source>
</reference>
<dbReference type="STRING" id="1121014.N788_08625"/>
<keyword evidence="4 5" id="KW-0143">Chaperone</keyword>
<protein>
    <recommendedName>
        <fullName evidence="5">Ribosome maturation factor RimM</fullName>
    </recommendedName>
</protein>
<dbReference type="GO" id="GO:0042274">
    <property type="term" value="P:ribosomal small subunit biogenesis"/>
    <property type="evidence" value="ECO:0007669"/>
    <property type="project" value="UniProtKB-UniRule"/>
</dbReference>
<dbReference type="Proteomes" id="UP000029085">
    <property type="component" value="Unassembled WGS sequence"/>
</dbReference>
<keyword evidence="1 5" id="KW-0963">Cytoplasm</keyword>
<comment type="domain">
    <text evidence="5">The PRC barrel domain binds ribosomal protein uS19.</text>
</comment>
<name>A0A087MF76_9GAMM</name>
<feature type="domain" description="RimM N-terminal" evidence="6">
    <location>
        <begin position="9"/>
        <end position="89"/>
    </location>
</feature>
<dbReference type="InterPro" id="IPR036976">
    <property type="entry name" value="RimM_N_sf"/>
</dbReference>
<evidence type="ECO:0000259" key="7">
    <source>
        <dbReference type="Pfam" id="PF24986"/>
    </source>
</evidence>
<dbReference type="InterPro" id="IPR056792">
    <property type="entry name" value="PRC_RimM"/>
</dbReference>
<comment type="similarity">
    <text evidence="5">Belongs to the RimM family.</text>
</comment>
<evidence type="ECO:0000259" key="6">
    <source>
        <dbReference type="Pfam" id="PF01782"/>
    </source>
</evidence>
<keyword evidence="3 5" id="KW-0698">rRNA processing</keyword>
<dbReference type="GO" id="GO:0005737">
    <property type="term" value="C:cytoplasm"/>
    <property type="evidence" value="ECO:0007669"/>
    <property type="project" value="UniProtKB-SubCell"/>
</dbReference>
<dbReference type="SUPFAM" id="SSF50447">
    <property type="entry name" value="Translation proteins"/>
    <property type="match status" value="1"/>
</dbReference>
<dbReference type="PANTHER" id="PTHR33692">
    <property type="entry name" value="RIBOSOME MATURATION FACTOR RIMM"/>
    <property type="match status" value="1"/>
</dbReference>
<dbReference type="GO" id="GO:0005840">
    <property type="term" value="C:ribosome"/>
    <property type="evidence" value="ECO:0007669"/>
    <property type="project" value="InterPro"/>
</dbReference>
<comment type="caution">
    <text evidence="8">The sequence shown here is derived from an EMBL/GenBank/DDBJ whole genome shotgun (WGS) entry which is preliminary data.</text>
</comment>
<dbReference type="SUPFAM" id="SSF50346">
    <property type="entry name" value="PRC-barrel domain"/>
    <property type="match status" value="1"/>
</dbReference>
<accession>A0A087MF76</accession>
<dbReference type="InterPro" id="IPR002676">
    <property type="entry name" value="RimM_N"/>
</dbReference>
<reference evidence="8 9" key="2">
    <citation type="journal article" date="2015" name="Stand. Genomic Sci.">
        <title>High quality draft genomic sequence of Arenimonas donghaensis DSM 18148(T).</title>
        <authorList>
            <person name="Chen F."/>
            <person name="Wang H."/>
            <person name="Cao Y."/>
            <person name="Li X."/>
            <person name="Wang G."/>
        </authorList>
    </citation>
    <scope>NUCLEOTIDE SEQUENCE [LARGE SCALE GENOMIC DNA]</scope>
    <source>
        <strain evidence="8 9">HO3-R19</strain>
    </source>
</reference>
<evidence type="ECO:0000256" key="3">
    <source>
        <dbReference type="ARBA" id="ARBA00022552"/>
    </source>
</evidence>
<evidence type="ECO:0000256" key="1">
    <source>
        <dbReference type="ARBA" id="ARBA00022490"/>
    </source>
</evidence>
<dbReference type="AlphaFoldDB" id="A0A087MF76"/>
<dbReference type="Gene3D" id="2.40.30.60">
    <property type="entry name" value="RimM"/>
    <property type="match status" value="1"/>
</dbReference>
<dbReference type="NCBIfam" id="TIGR02273">
    <property type="entry name" value="16S_RimM"/>
    <property type="match status" value="1"/>
</dbReference>
<dbReference type="HAMAP" id="MF_00014">
    <property type="entry name" value="Ribosome_mat_RimM"/>
    <property type="match status" value="1"/>
</dbReference>
<dbReference type="InterPro" id="IPR011033">
    <property type="entry name" value="PRC_barrel-like_sf"/>
</dbReference>
<dbReference type="EMBL" id="AVCJ01000051">
    <property type="protein sequence ID" value="KFL35529.1"/>
    <property type="molecule type" value="Genomic_DNA"/>
</dbReference>
<comment type="function">
    <text evidence="5">An accessory protein needed during the final step in the assembly of 30S ribosomal subunit, possibly for assembly of the head region. Essential for efficient processing of 16S rRNA. May be needed both before and after RbfA during the maturation of 16S rRNA. It has affinity for free ribosomal 30S subunits but not for 70S ribosomes.</text>
</comment>